<evidence type="ECO:0000313" key="2">
    <source>
        <dbReference type="Proteomes" id="UP001152795"/>
    </source>
</evidence>
<keyword evidence="2" id="KW-1185">Reference proteome</keyword>
<organism evidence="1 2">
    <name type="scientific">Paramuricea clavata</name>
    <name type="common">Red gorgonian</name>
    <name type="synonym">Violescent sea-whip</name>
    <dbReference type="NCBI Taxonomy" id="317549"/>
    <lineage>
        <taxon>Eukaryota</taxon>
        <taxon>Metazoa</taxon>
        <taxon>Cnidaria</taxon>
        <taxon>Anthozoa</taxon>
        <taxon>Octocorallia</taxon>
        <taxon>Malacalcyonacea</taxon>
        <taxon>Plexauridae</taxon>
        <taxon>Paramuricea</taxon>
    </lineage>
</organism>
<dbReference type="AlphaFoldDB" id="A0A6S7GAB8"/>
<dbReference type="EMBL" id="CACRXK020001654">
    <property type="protein sequence ID" value="CAB3990414.1"/>
    <property type="molecule type" value="Genomic_DNA"/>
</dbReference>
<accession>A0A6S7GAB8</accession>
<evidence type="ECO:0000313" key="1">
    <source>
        <dbReference type="EMBL" id="CAB3990414.1"/>
    </source>
</evidence>
<dbReference type="Proteomes" id="UP001152795">
    <property type="component" value="Unassembled WGS sequence"/>
</dbReference>
<protein>
    <submittedName>
        <fullName evidence="1">Uncharacterized protein</fullName>
    </submittedName>
</protein>
<dbReference type="InterPro" id="IPR027417">
    <property type="entry name" value="P-loop_NTPase"/>
</dbReference>
<name>A0A6S7GAB8_PARCT</name>
<comment type="caution">
    <text evidence="1">The sequence shown here is derived from an EMBL/GenBank/DDBJ whole genome shotgun (WGS) entry which is preliminary data.</text>
</comment>
<dbReference type="Gene3D" id="3.40.1310.20">
    <property type="match status" value="1"/>
</dbReference>
<sequence>MSETNLQNPRSGRRQYLITYSQADISKFPTRESFGKMLENEFNAGSSQVKVSHWACCKEPHEENGFHYHCCLKQTGVKKWLSIKNAITKKHDIVVNFSDHNQYIYAYRYVCKTDKDVAHSDNHPDLSEVGSPRTKASTVALREAGRKRRSTNTNAEATASRERGNQKRRHLSNLEVGDFIVANNITTVQQLFAKADARKQEGESDLANFLFSRTQKTIAELMSKSWLLKQASSEIQRDEITRIEKVRNAAENACVDGCNGSWLECAIEVLSLNGIELTVFASYIFELLARGRGKFRNLMIYGQTNCAKTFMLKPLKCIFDDRLFDNPANDKYAWVGADKAEVILLQDFRFSKEVITWKDLLLLLEGETVKLPAPKNHFANDVVISSDVPIFATSKAPIVYKGPYNVEDERETEMMNSRWRMIRFKHAFEEKDQKKVEPCGSCFARLVLLGEK</sequence>
<proteinExistence type="predicted"/>
<gene>
    <name evidence="1" type="ORF">PACLA_8A012584</name>
</gene>
<dbReference type="Gene3D" id="3.40.50.300">
    <property type="entry name" value="P-loop containing nucleotide triphosphate hydrolases"/>
    <property type="match status" value="1"/>
</dbReference>
<reference evidence="1" key="1">
    <citation type="submission" date="2020-04" db="EMBL/GenBank/DDBJ databases">
        <authorList>
            <person name="Alioto T."/>
            <person name="Alioto T."/>
            <person name="Gomez Garrido J."/>
        </authorList>
    </citation>
    <scope>NUCLEOTIDE SEQUENCE</scope>
    <source>
        <strain evidence="1">A484AB</strain>
    </source>
</reference>
<dbReference type="OrthoDB" id="5957838at2759"/>